<dbReference type="PANTHER" id="PTHR10434:SF11">
    <property type="entry name" value="1-ACYL-SN-GLYCEROL-3-PHOSPHATE ACYLTRANSFERASE"/>
    <property type="match status" value="1"/>
</dbReference>
<dbReference type="SMART" id="SM00563">
    <property type="entry name" value="PlsC"/>
    <property type="match status" value="1"/>
</dbReference>
<dbReference type="SUPFAM" id="SSF69593">
    <property type="entry name" value="Glycerol-3-phosphate (1)-acyltransferase"/>
    <property type="match status" value="1"/>
</dbReference>
<dbReference type="Pfam" id="PF01553">
    <property type="entry name" value="Acyltransferase"/>
    <property type="match status" value="1"/>
</dbReference>
<evidence type="ECO:0000259" key="3">
    <source>
        <dbReference type="SMART" id="SM00563"/>
    </source>
</evidence>
<dbReference type="AlphaFoldDB" id="A0A2A9EBQ0"/>
<dbReference type="InterPro" id="IPR002123">
    <property type="entry name" value="Plipid/glycerol_acylTrfase"/>
</dbReference>
<keyword evidence="1 4" id="KW-0808">Transferase</keyword>
<gene>
    <name evidence="4" type="ORF">ATL41_0387</name>
</gene>
<dbReference type="CDD" id="cd07989">
    <property type="entry name" value="LPLAT_AGPAT-like"/>
    <property type="match status" value="1"/>
</dbReference>
<dbReference type="GO" id="GO:0006654">
    <property type="term" value="P:phosphatidic acid biosynthetic process"/>
    <property type="evidence" value="ECO:0007669"/>
    <property type="project" value="TreeGrafter"/>
</dbReference>
<protein>
    <submittedName>
        <fullName evidence="4">1-acyl-sn-glycerol-3-phosphate acyltransferase</fullName>
    </submittedName>
</protein>
<dbReference type="RefSeq" id="WP_245854562.1">
    <property type="nucleotide sequence ID" value="NZ_PDJH01000001.1"/>
</dbReference>
<organism evidence="4 5">
    <name type="scientific">Flavimobilis soli</name>
    <dbReference type="NCBI Taxonomy" id="442709"/>
    <lineage>
        <taxon>Bacteria</taxon>
        <taxon>Bacillati</taxon>
        <taxon>Actinomycetota</taxon>
        <taxon>Actinomycetes</taxon>
        <taxon>Micrococcales</taxon>
        <taxon>Jonesiaceae</taxon>
        <taxon>Flavimobilis</taxon>
    </lineage>
</organism>
<dbReference type="PANTHER" id="PTHR10434">
    <property type="entry name" value="1-ACYL-SN-GLYCEROL-3-PHOSPHATE ACYLTRANSFERASE"/>
    <property type="match status" value="1"/>
</dbReference>
<name>A0A2A9EBQ0_9MICO</name>
<dbReference type="EMBL" id="PDJH01000001">
    <property type="protein sequence ID" value="PFG35692.1"/>
    <property type="molecule type" value="Genomic_DNA"/>
</dbReference>
<keyword evidence="2 4" id="KW-0012">Acyltransferase</keyword>
<accession>A0A2A9EBQ0</accession>
<evidence type="ECO:0000313" key="4">
    <source>
        <dbReference type="EMBL" id="PFG35692.1"/>
    </source>
</evidence>
<dbReference type="GO" id="GO:0005886">
    <property type="term" value="C:plasma membrane"/>
    <property type="evidence" value="ECO:0007669"/>
    <property type="project" value="TreeGrafter"/>
</dbReference>
<evidence type="ECO:0000256" key="2">
    <source>
        <dbReference type="ARBA" id="ARBA00023315"/>
    </source>
</evidence>
<dbReference type="Proteomes" id="UP000221394">
    <property type="component" value="Unassembled WGS sequence"/>
</dbReference>
<sequence>MSTAASLRAARRATPLGWLLSRVVWRTRVVGAENMPAEGPVIVAANHTGVIDGPIVFGVSPRPVHMMIKASMFRGPIGSFLRWSGQIPVDRENGRPALAAALSVLKRGDVVGIFPEGRRGRGDLSEVRGGVAWLALASGAPVVPAAVLGTRRTGEGAGRLPGFRRRLFVLIGEPVSMERAPGTTGKQAQEQYAQLVANALKATVEAAVELSGIALPLDDPGAVAPGRGTAVQAD</sequence>
<proteinExistence type="predicted"/>
<comment type="caution">
    <text evidence="4">The sequence shown here is derived from an EMBL/GenBank/DDBJ whole genome shotgun (WGS) entry which is preliminary data.</text>
</comment>
<keyword evidence="5" id="KW-1185">Reference proteome</keyword>
<evidence type="ECO:0000313" key="5">
    <source>
        <dbReference type="Proteomes" id="UP000221394"/>
    </source>
</evidence>
<reference evidence="4 5" key="1">
    <citation type="submission" date="2017-10" db="EMBL/GenBank/DDBJ databases">
        <title>Sequencing the genomes of 1000 actinobacteria strains.</title>
        <authorList>
            <person name="Klenk H.-P."/>
        </authorList>
    </citation>
    <scope>NUCLEOTIDE SEQUENCE [LARGE SCALE GENOMIC DNA]</scope>
    <source>
        <strain evidence="4 5">DSM 21574</strain>
    </source>
</reference>
<feature type="domain" description="Phospholipid/glycerol acyltransferase" evidence="3">
    <location>
        <begin position="41"/>
        <end position="150"/>
    </location>
</feature>
<evidence type="ECO:0000256" key="1">
    <source>
        <dbReference type="ARBA" id="ARBA00022679"/>
    </source>
</evidence>
<dbReference type="GO" id="GO:0003841">
    <property type="term" value="F:1-acylglycerol-3-phosphate O-acyltransferase activity"/>
    <property type="evidence" value="ECO:0007669"/>
    <property type="project" value="TreeGrafter"/>
</dbReference>